<dbReference type="Gramene" id="arahy.Tifrunner.gnm2.ann2.Ah10g316000.1">
    <property type="protein sequence ID" value="arahy.Tifrunner.gnm2.ann2.Ah10g316000.1-CDS"/>
    <property type="gene ID" value="arahy.Tifrunner.gnm2.ann2.Ah10g316000"/>
</dbReference>
<evidence type="ECO:0000256" key="5">
    <source>
        <dbReference type="RuleBase" id="RU362057"/>
    </source>
</evidence>
<dbReference type="PANTHER" id="PTHR48047:SF8">
    <property type="entry name" value="FLAVONOL 3-O-GLUCOSYLTRANSFERASE UGT89B1"/>
    <property type="match status" value="1"/>
</dbReference>
<dbReference type="EC" id="2.4.1.-" evidence="5"/>
<evidence type="ECO:0000256" key="3">
    <source>
        <dbReference type="ARBA" id="ARBA00022679"/>
    </source>
</evidence>
<dbReference type="EMBL" id="SDMP01000010">
    <property type="protein sequence ID" value="RYR33345.1"/>
    <property type="molecule type" value="Genomic_DNA"/>
</dbReference>
<protein>
    <recommendedName>
        <fullName evidence="5">Glycosyltransferase</fullName>
        <ecNumber evidence="5">2.4.1.-</ecNumber>
    </recommendedName>
</protein>
<dbReference type="PROSITE" id="PS00375">
    <property type="entry name" value="UDPGT"/>
    <property type="match status" value="1"/>
</dbReference>
<comment type="similarity">
    <text evidence="1 4">Belongs to the UDP-glycosyltransferase family.</text>
</comment>
<keyword evidence="7" id="KW-1185">Reference proteome</keyword>
<gene>
    <name evidence="6" type="ORF">Ahy_A10g047929</name>
</gene>
<dbReference type="CDD" id="cd03784">
    <property type="entry name" value="GT1_Gtf-like"/>
    <property type="match status" value="1"/>
</dbReference>
<dbReference type="InterPro" id="IPR002213">
    <property type="entry name" value="UDP_glucos_trans"/>
</dbReference>
<dbReference type="Pfam" id="PF00201">
    <property type="entry name" value="UDPGT"/>
    <property type="match status" value="1"/>
</dbReference>
<dbReference type="Proteomes" id="UP000289738">
    <property type="component" value="Chromosome A10"/>
</dbReference>
<dbReference type="AlphaFoldDB" id="A0A445B3T1"/>
<evidence type="ECO:0000313" key="6">
    <source>
        <dbReference type="EMBL" id="RYR33345.1"/>
    </source>
</evidence>
<dbReference type="FunFam" id="3.40.50.2000:FF:000064">
    <property type="entry name" value="Glycosyltransferase"/>
    <property type="match status" value="1"/>
</dbReference>
<evidence type="ECO:0000256" key="4">
    <source>
        <dbReference type="RuleBase" id="RU003718"/>
    </source>
</evidence>
<proteinExistence type="inferred from homology"/>
<dbReference type="SUPFAM" id="SSF53756">
    <property type="entry name" value="UDP-Glycosyltransferase/glycogen phosphorylase"/>
    <property type="match status" value="1"/>
</dbReference>
<evidence type="ECO:0000313" key="7">
    <source>
        <dbReference type="Proteomes" id="UP000289738"/>
    </source>
</evidence>
<name>A0A445B3T1_ARAHY</name>
<reference evidence="6 7" key="1">
    <citation type="submission" date="2019-01" db="EMBL/GenBank/DDBJ databases">
        <title>Sequencing of cultivated peanut Arachis hypogaea provides insights into genome evolution and oil improvement.</title>
        <authorList>
            <person name="Chen X."/>
        </authorList>
    </citation>
    <scope>NUCLEOTIDE SEQUENCE [LARGE SCALE GENOMIC DNA]</scope>
    <source>
        <strain evidence="7">cv. Fuhuasheng</strain>
        <tissue evidence="6">Leaves</tissue>
    </source>
</reference>
<organism evidence="6 7">
    <name type="scientific">Arachis hypogaea</name>
    <name type="common">Peanut</name>
    <dbReference type="NCBI Taxonomy" id="3818"/>
    <lineage>
        <taxon>Eukaryota</taxon>
        <taxon>Viridiplantae</taxon>
        <taxon>Streptophyta</taxon>
        <taxon>Embryophyta</taxon>
        <taxon>Tracheophyta</taxon>
        <taxon>Spermatophyta</taxon>
        <taxon>Magnoliopsida</taxon>
        <taxon>eudicotyledons</taxon>
        <taxon>Gunneridae</taxon>
        <taxon>Pentapetalae</taxon>
        <taxon>rosids</taxon>
        <taxon>fabids</taxon>
        <taxon>Fabales</taxon>
        <taxon>Fabaceae</taxon>
        <taxon>Papilionoideae</taxon>
        <taxon>50 kb inversion clade</taxon>
        <taxon>dalbergioids sensu lato</taxon>
        <taxon>Dalbergieae</taxon>
        <taxon>Pterocarpus clade</taxon>
        <taxon>Arachis</taxon>
    </lineage>
</organism>
<dbReference type="Gene3D" id="3.40.50.2000">
    <property type="entry name" value="Glycogen Phosphorylase B"/>
    <property type="match status" value="2"/>
</dbReference>
<keyword evidence="3 4" id="KW-0808">Transferase</keyword>
<evidence type="ECO:0000256" key="1">
    <source>
        <dbReference type="ARBA" id="ARBA00009995"/>
    </source>
</evidence>
<dbReference type="InterPro" id="IPR035595">
    <property type="entry name" value="UDP_glycos_trans_CS"/>
</dbReference>
<sequence length="489" mass="54081">MNGPSGNNPPPPHILVVPFPSQGHMIPLLDLTHKLASTDTAITITILTTPKNLTFLDPLLSSFSAIIHPLVLPLPSHPSLPPGVENSKGMPTSVPSLMLSFSNLYNPLLQWFHSHPSPPQLIISDMFSGWTQNLATHLNIRRIVFSPSGSFALSAIYFLWAHVPNRQNPNDQNELVSFHTLPNSPKYPWWQVSPLFRRYASGVPGSEHFRDWFLANIASWGLVINSFNELEKPYLEHLKKELRHDRVWAVGPLLPDPEGLNQKNSSFISERGGTSSVPINDVVSWLDKRNRREVVYLCFGSQVVLSVEQTVAIGSALEKSGVHFVWSVKEGGDDRCVDFMSGFEDRMAARGLVIRGWAPQVVILRHVAVGAFVSHCGWNSVMEAVVAGVPVLAWPMSADQFVNATLLVEELKVAKKVCEGDRAVPDSDEFARVLAESVSVRDDLEATRALKLREATLQSIREGGSSDKDLRSLVGKIHSLMMPTYGDTC</sequence>
<dbReference type="PANTHER" id="PTHR48047">
    <property type="entry name" value="GLYCOSYLTRANSFERASE"/>
    <property type="match status" value="1"/>
</dbReference>
<keyword evidence="2 4" id="KW-0328">Glycosyltransferase</keyword>
<dbReference type="GO" id="GO:0035251">
    <property type="term" value="F:UDP-glucosyltransferase activity"/>
    <property type="evidence" value="ECO:0007669"/>
    <property type="project" value="TreeGrafter"/>
</dbReference>
<accession>A0A445B3T1</accession>
<dbReference type="SMR" id="A0A445B3T1"/>
<evidence type="ECO:0000256" key="2">
    <source>
        <dbReference type="ARBA" id="ARBA00022676"/>
    </source>
</evidence>
<comment type="caution">
    <text evidence="6">The sequence shown here is derived from an EMBL/GenBank/DDBJ whole genome shotgun (WGS) entry which is preliminary data.</text>
</comment>